<keyword evidence="2" id="KW-1185">Reference proteome</keyword>
<name>E9GRQ1_DAPPU</name>
<dbReference type="KEGG" id="dpx:DAPPUDRAFT_247077"/>
<dbReference type="InParanoid" id="E9GRQ1"/>
<dbReference type="EMBL" id="GL732560">
    <property type="protein sequence ID" value="EFX77809.1"/>
    <property type="molecule type" value="Genomic_DNA"/>
</dbReference>
<protein>
    <submittedName>
        <fullName evidence="1">Uncharacterized protein</fullName>
    </submittedName>
</protein>
<evidence type="ECO:0000313" key="2">
    <source>
        <dbReference type="Proteomes" id="UP000000305"/>
    </source>
</evidence>
<dbReference type="Proteomes" id="UP000000305">
    <property type="component" value="Unassembled WGS sequence"/>
</dbReference>
<reference evidence="1 2" key="1">
    <citation type="journal article" date="2011" name="Science">
        <title>The ecoresponsive genome of Daphnia pulex.</title>
        <authorList>
            <person name="Colbourne J.K."/>
            <person name="Pfrender M.E."/>
            <person name="Gilbert D."/>
            <person name="Thomas W.K."/>
            <person name="Tucker A."/>
            <person name="Oakley T.H."/>
            <person name="Tokishita S."/>
            <person name="Aerts A."/>
            <person name="Arnold G.J."/>
            <person name="Basu M.K."/>
            <person name="Bauer D.J."/>
            <person name="Caceres C.E."/>
            <person name="Carmel L."/>
            <person name="Casola C."/>
            <person name="Choi J.H."/>
            <person name="Detter J.C."/>
            <person name="Dong Q."/>
            <person name="Dusheyko S."/>
            <person name="Eads B.D."/>
            <person name="Frohlich T."/>
            <person name="Geiler-Samerotte K.A."/>
            <person name="Gerlach D."/>
            <person name="Hatcher P."/>
            <person name="Jogdeo S."/>
            <person name="Krijgsveld J."/>
            <person name="Kriventseva E.V."/>
            <person name="Kultz D."/>
            <person name="Laforsch C."/>
            <person name="Lindquist E."/>
            <person name="Lopez J."/>
            <person name="Manak J.R."/>
            <person name="Muller J."/>
            <person name="Pangilinan J."/>
            <person name="Patwardhan R.P."/>
            <person name="Pitluck S."/>
            <person name="Pritham E.J."/>
            <person name="Rechtsteiner A."/>
            <person name="Rho M."/>
            <person name="Rogozin I.B."/>
            <person name="Sakarya O."/>
            <person name="Salamov A."/>
            <person name="Schaack S."/>
            <person name="Shapiro H."/>
            <person name="Shiga Y."/>
            <person name="Skalitzky C."/>
            <person name="Smith Z."/>
            <person name="Souvorov A."/>
            <person name="Sung W."/>
            <person name="Tang Z."/>
            <person name="Tsuchiya D."/>
            <person name="Tu H."/>
            <person name="Vos H."/>
            <person name="Wang M."/>
            <person name="Wolf Y.I."/>
            <person name="Yamagata H."/>
            <person name="Yamada T."/>
            <person name="Ye Y."/>
            <person name="Shaw J.R."/>
            <person name="Andrews J."/>
            <person name="Crease T.J."/>
            <person name="Tang H."/>
            <person name="Lucas S.M."/>
            <person name="Robertson H.M."/>
            <person name="Bork P."/>
            <person name="Koonin E.V."/>
            <person name="Zdobnov E.M."/>
            <person name="Grigoriev I.V."/>
            <person name="Lynch M."/>
            <person name="Boore J.L."/>
        </authorList>
    </citation>
    <scope>NUCLEOTIDE SEQUENCE [LARGE SCALE GENOMIC DNA]</scope>
</reference>
<accession>E9GRQ1</accession>
<gene>
    <name evidence="1" type="ORF">DAPPUDRAFT_247077</name>
</gene>
<dbReference type="HOGENOM" id="CLU_1751529_0_0_1"/>
<proteinExistence type="predicted"/>
<dbReference type="AlphaFoldDB" id="E9GRQ1"/>
<evidence type="ECO:0000313" key="1">
    <source>
        <dbReference type="EMBL" id="EFX77809.1"/>
    </source>
</evidence>
<sequence>MATKLDPPFSGSALNASLPFSGSALNASPPSTYASTQQQTHITVSCLMGLTRDAAQAGQKGGRAGEAARTHGRGNEKKISIIVEYTKCGFEDFHLSVMVASLAWFNSVMKMASSAHRQLQRWEEETGVEIPASKSTLLRGHESEVFICA</sequence>
<organism evidence="1 2">
    <name type="scientific">Daphnia pulex</name>
    <name type="common">Water flea</name>
    <dbReference type="NCBI Taxonomy" id="6669"/>
    <lineage>
        <taxon>Eukaryota</taxon>
        <taxon>Metazoa</taxon>
        <taxon>Ecdysozoa</taxon>
        <taxon>Arthropoda</taxon>
        <taxon>Crustacea</taxon>
        <taxon>Branchiopoda</taxon>
        <taxon>Diplostraca</taxon>
        <taxon>Cladocera</taxon>
        <taxon>Anomopoda</taxon>
        <taxon>Daphniidae</taxon>
        <taxon>Daphnia</taxon>
    </lineage>
</organism>